<comment type="caution">
    <text evidence="2">The sequence shown here is derived from an EMBL/GenBank/DDBJ whole genome shotgun (WGS) entry which is preliminary data.</text>
</comment>
<dbReference type="EMBL" id="JARBHB010000003">
    <property type="protein sequence ID" value="KAJ8888427.1"/>
    <property type="molecule type" value="Genomic_DNA"/>
</dbReference>
<evidence type="ECO:0000313" key="2">
    <source>
        <dbReference type="EMBL" id="KAJ8888427.1"/>
    </source>
</evidence>
<feature type="compositionally biased region" description="Acidic residues" evidence="1">
    <location>
        <begin position="306"/>
        <end position="317"/>
    </location>
</feature>
<feature type="region of interest" description="Disordered" evidence="1">
    <location>
        <begin position="1"/>
        <end position="37"/>
    </location>
</feature>
<feature type="region of interest" description="Disordered" evidence="1">
    <location>
        <begin position="304"/>
        <end position="325"/>
    </location>
</feature>
<reference evidence="2 3" key="1">
    <citation type="submission" date="2023-02" db="EMBL/GenBank/DDBJ databases">
        <title>LHISI_Scaffold_Assembly.</title>
        <authorList>
            <person name="Stuart O.P."/>
            <person name="Cleave R."/>
            <person name="Magrath M.J.L."/>
            <person name="Mikheyev A.S."/>
        </authorList>
    </citation>
    <scope>NUCLEOTIDE SEQUENCE [LARGE SCALE GENOMIC DNA]</scope>
    <source>
        <strain evidence="2">Daus_M_001</strain>
        <tissue evidence="2">Leg muscle</tissue>
    </source>
</reference>
<name>A0ABQ9HVZ0_9NEOP</name>
<keyword evidence="3" id="KW-1185">Reference proteome</keyword>
<feature type="region of interest" description="Disordered" evidence="1">
    <location>
        <begin position="209"/>
        <end position="237"/>
    </location>
</feature>
<organism evidence="2 3">
    <name type="scientific">Dryococelus australis</name>
    <dbReference type="NCBI Taxonomy" id="614101"/>
    <lineage>
        <taxon>Eukaryota</taxon>
        <taxon>Metazoa</taxon>
        <taxon>Ecdysozoa</taxon>
        <taxon>Arthropoda</taxon>
        <taxon>Hexapoda</taxon>
        <taxon>Insecta</taxon>
        <taxon>Pterygota</taxon>
        <taxon>Neoptera</taxon>
        <taxon>Polyneoptera</taxon>
        <taxon>Phasmatodea</taxon>
        <taxon>Verophasmatodea</taxon>
        <taxon>Anareolatae</taxon>
        <taxon>Phasmatidae</taxon>
        <taxon>Eurycanthinae</taxon>
        <taxon>Dryococelus</taxon>
    </lineage>
</organism>
<proteinExistence type="predicted"/>
<feature type="compositionally biased region" description="Basic and acidic residues" evidence="1">
    <location>
        <begin position="20"/>
        <end position="29"/>
    </location>
</feature>
<accession>A0ABQ9HVZ0</accession>
<protein>
    <submittedName>
        <fullName evidence="2">Uncharacterized protein</fullName>
    </submittedName>
</protein>
<sequence>MKPPLTRGWREFKGVGGGTSDKKTCRESGAKGAAVSERLACSPPAKANRDQCPAGSHDFRKWESCRTMPLVGGFSQGSHVSPPPPSFPRHSILTTITLIGSQDFADRLGDLSRPASASLTGQPSPLRWRGVGWLGGVGREWWRTGCWSFAMQPAECCAKHVVANVGNRRKKGRGKRKFSGECSGNVAQELGDAFRARVKGLGRDALLPDAQRLDPHASPARLPAGMQGRGRQDIPEKTRRAALSGTIPTCDNPGAAPPGIEPGSPWLEATGKGDFPTNHVLNTKYIMLYTSIHGTVSFIPMKHWPDEDEEKGGEGEDSPSLMSFPTLAGSRFDMLV</sequence>
<gene>
    <name evidence="2" type="ORF">PR048_007917</name>
</gene>
<evidence type="ECO:0000256" key="1">
    <source>
        <dbReference type="SAM" id="MobiDB-lite"/>
    </source>
</evidence>
<evidence type="ECO:0000313" key="3">
    <source>
        <dbReference type="Proteomes" id="UP001159363"/>
    </source>
</evidence>
<dbReference type="Proteomes" id="UP001159363">
    <property type="component" value="Chromosome 3"/>
</dbReference>